<evidence type="ECO:0000313" key="2">
    <source>
        <dbReference type="Proteomes" id="UP001166674"/>
    </source>
</evidence>
<name>A0AA41T273_SCICA</name>
<feature type="non-terminal residue" evidence="1">
    <location>
        <position position="1"/>
    </location>
</feature>
<dbReference type="AlphaFoldDB" id="A0AA41T273"/>
<evidence type="ECO:0000313" key="1">
    <source>
        <dbReference type="EMBL" id="MBZ3885478.1"/>
    </source>
</evidence>
<keyword evidence="2" id="KW-1185">Reference proteome</keyword>
<reference evidence="1" key="1">
    <citation type="submission" date="2020-03" db="EMBL/GenBank/DDBJ databases">
        <title>Studies in the Genomics of Life Span.</title>
        <authorList>
            <person name="Glass D."/>
        </authorList>
    </citation>
    <scope>NUCLEOTIDE SEQUENCE</scope>
    <source>
        <strain evidence="1">SUZIE</strain>
        <tissue evidence="1">Muscle</tissue>
    </source>
</reference>
<sequence length="74" mass="8059">AQWVGTTEHRRAVYSRSVSTKRLDTMQMAMIRYTLTSTRAFESAVPAGPCQGAFGPCLFSTRDTSTVVVVVSAD</sequence>
<proteinExistence type="predicted"/>
<gene>
    <name evidence="1" type="ORF">SUZIE_183145</name>
</gene>
<accession>A0AA41T273</accession>
<dbReference type="EMBL" id="JAATJV010400423">
    <property type="protein sequence ID" value="MBZ3885478.1"/>
    <property type="molecule type" value="Genomic_DNA"/>
</dbReference>
<organism evidence="1 2">
    <name type="scientific">Sciurus carolinensis</name>
    <name type="common">Eastern gray squirrel</name>
    <dbReference type="NCBI Taxonomy" id="30640"/>
    <lineage>
        <taxon>Eukaryota</taxon>
        <taxon>Metazoa</taxon>
        <taxon>Chordata</taxon>
        <taxon>Craniata</taxon>
        <taxon>Vertebrata</taxon>
        <taxon>Euteleostomi</taxon>
        <taxon>Mammalia</taxon>
        <taxon>Eutheria</taxon>
        <taxon>Euarchontoglires</taxon>
        <taxon>Glires</taxon>
        <taxon>Rodentia</taxon>
        <taxon>Sciuromorpha</taxon>
        <taxon>Sciuridae</taxon>
        <taxon>Sciurinae</taxon>
        <taxon>Sciurini</taxon>
        <taxon>Sciurus</taxon>
    </lineage>
</organism>
<comment type="caution">
    <text evidence="1">The sequence shown here is derived from an EMBL/GenBank/DDBJ whole genome shotgun (WGS) entry which is preliminary data.</text>
</comment>
<protein>
    <submittedName>
        <fullName evidence="1">Uncharacterized protein</fullName>
    </submittedName>
</protein>
<dbReference type="Proteomes" id="UP001166674">
    <property type="component" value="Unassembled WGS sequence"/>
</dbReference>